<accession>A0AAD7U319</accession>
<gene>
    <name evidence="2" type="ORF">ONZ51_g627</name>
</gene>
<name>A0AAD7U319_9APHY</name>
<feature type="region of interest" description="Disordered" evidence="1">
    <location>
        <begin position="259"/>
        <end position="343"/>
    </location>
</feature>
<evidence type="ECO:0000313" key="3">
    <source>
        <dbReference type="Proteomes" id="UP001215151"/>
    </source>
</evidence>
<protein>
    <submittedName>
        <fullName evidence="2">Uncharacterized protein</fullName>
    </submittedName>
</protein>
<sequence>MKRYPVGKPALLTPRFVYPAQISPRHKAIATTALHSLRCPQNLAQSNCFGSAFDRIHGRRQPCAQARPHQLLSDGLPTFASSLTLFCPIALTPALRSPSSSIISLLGLLSTIVEMSSTGDPSISAAIPTYFGVHGVRRRRTSVSSKLLGIFAKPPQPPPKRPVISLPQPLEPRRTPSTCAGSSSAPAATQAQGHSQVAKRKRESTEDSLDADENDEAVEDEDQSRATSRLRLDSTVSSHKVWPTRRLGVVSLATPSRPLKSALKKSASEADADSDYGSGAVARGARTTKDPLSSEGASHNGVKGAGALKATTQHNRGGSAYSPSSSLTPSSSKHARRTSEVPSVVAGCTPFPSFYSSSSRTNATAQDSLPPPTPSKKTVTFANEDAMVNLKRARTFRDLSDATDGTWEGLAKDIDALGSNAISSNTLSTSTTTSTHRGPASPRRQSDPTSAISLKSSRAYKPLPLVPQMTPSSALSYDTSHILYETKGANARSHDSDFRSVLARQAPPTPEATLKLKPFTLPTSTLTHKSQVLSKEPTLKSKAGAGKENGSAATAMLDEVLKDIARDKAERQNGRTVAKAVFSMPCRDQSDVLRRFKVDILADERHCTIWDGCETDIYAWSGTLVLHDAKPASYFYPRHSIHDFYIKFHTVAEPRSDPHTFDPTPSRTKYEWETTYRGSRIGSPATKDVPPELAVPRLDPARGIVVETEYRLLPDDPDGPCRWEVRFWVPVPVRLFGRAEHRTFVCRAKVTVRDWETPKTDVPAGCIAVGIERLRTERLLAVPSQ</sequence>
<feature type="compositionally biased region" description="Polar residues" evidence="1">
    <location>
        <begin position="175"/>
        <end position="195"/>
    </location>
</feature>
<dbReference type="AlphaFoldDB" id="A0AAD7U319"/>
<evidence type="ECO:0000313" key="2">
    <source>
        <dbReference type="EMBL" id="KAJ8501449.1"/>
    </source>
</evidence>
<dbReference type="EMBL" id="JAPEVG010000007">
    <property type="protein sequence ID" value="KAJ8501449.1"/>
    <property type="molecule type" value="Genomic_DNA"/>
</dbReference>
<dbReference type="Proteomes" id="UP001215151">
    <property type="component" value="Unassembled WGS sequence"/>
</dbReference>
<keyword evidence="3" id="KW-1185">Reference proteome</keyword>
<feature type="compositionally biased region" description="Acidic residues" evidence="1">
    <location>
        <begin position="206"/>
        <end position="222"/>
    </location>
</feature>
<feature type="region of interest" description="Disordered" evidence="1">
    <location>
        <begin position="149"/>
        <end position="239"/>
    </location>
</feature>
<feature type="region of interest" description="Disordered" evidence="1">
    <location>
        <begin position="355"/>
        <end position="381"/>
    </location>
</feature>
<feature type="compositionally biased region" description="Low complexity" evidence="1">
    <location>
        <begin position="423"/>
        <end position="435"/>
    </location>
</feature>
<feature type="compositionally biased region" description="Low complexity" evidence="1">
    <location>
        <begin position="319"/>
        <end position="332"/>
    </location>
</feature>
<proteinExistence type="predicted"/>
<comment type="caution">
    <text evidence="2">The sequence shown here is derived from an EMBL/GenBank/DDBJ whole genome shotgun (WGS) entry which is preliminary data.</text>
</comment>
<organism evidence="2 3">
    <name type="scientific">Trametes cubensis</name>
    <dbReference type="NCBI Taxonomy" id="1111947"/>
    <lineage>
        <taxon>Eukaryota</taxon>
        <taxon>Fungi</taxon>
        <taxon>Dikarya</taxon>
        <taxon>Basidiomycota</taxon>
        <taxon>Agaricomycotina</taxon>
        <taxon>Agaricomycetes</taxon>
        <taxon>Polyporales</taxon>
        <taxon>Polyporaceae</taxon>
        <taxon>Trametes</taxon>
    </lineage>
</organism>
<feature type="compositionally biased region" description="Polar residues" evidence="1">
    <location>
        <begin position="447"/>
        <end position="456"/>
    </location>
</feature>
<reference evidence="2" key="1">
    <citation type="submission" date="2022-11" db="EMBL/GenBank/DDBJ databases">
        <title>Genome Sequence of Cubamyces cubensis.</title>
        <authorList>
            <person name="Buettner E."/>
        </authorList>
    </citation>
    <scope>NUCLEOTIDE SEQUENCE</scope>
    <source>
        <strain evidence="2">MPL-01</strain>
    </source>
</reference>
<evidence type="ECO:0000256" key="1">
    <source>
        <dbReference type="SAM" id="MobiDB-lite"/>
    </source>
</evidence>
<feature type="region of interest" description="Disordered" evidence="1">
    <location>
        <begin position="422"/>
        <end position="456"/>
    </location>
</feature>
<feature type="compositionally biased region" description="Polar residues" evidence="1">
    <location>
        <begin position="355"/>
        <end position="367"/>
    </location>
</feature>